<keyword evidence="5" id="KW-1185">Reference proteome</keyword>
<feature type="compositionally biased region" description="Basic and acidic residues" evidence="2">
    <location>
        <begin position="270"/>
        <end position="282"/>
    </location>
</feature>
<dbReference type="RefSeq" id="WP_394822809.1">
    <property type="nucleotide sequence ID" value="NZ_CP089984.1"/>
</dbReference>
<evidence type="ECO:0000313" key="5">
    <source>
        <dbReference type="Proteomes" id="UP001370348"/>
    </source>
</evidence>
<dbReference type="InterPro" id="IPR003423">
    <property type="entry name" value="OMP_efflux"/>
</dbReference>
<evidence type="ECO:0000256" key="1">
    <source>
        <dbReference type="ARBA" id="ARBA00007613"/>
    </source>
</evidence>
<dbReference type="Pfam" id="PF02321">
    <property type="entry name" value="OEP"/>
    <property type="match status" value="1"/>
</dbReference>
<reference evidence="4 5" key="1">
    <citation type="submission" date="2021-12" db="EMBL/GenBank/DDBJ databases">
        <title>Discovery of the Pendulisporaceae a myxobacterial family with distinct sporulation behavior and unique specialized metabolism.</title>
        <authorList>
            <person name="Garcia R."/>
            <person name="Popoff A."/>
            <person name="Bader C.D."/>
            <person name="Loehr J."/>
            <person name="Walesch S."/>
            <person name="Walt C."/>
            <person name="Boldt J."/>
            <person name="Bunk B."/>
            <person name="Haeckl F.J.F.P.J."/>
            <person name="Gunesch A.P."/>
            <person name="Birkelbach J."/>
            <person name="Nuebel U."/>
            <person name="Pietschmann T."/>
            <person name="Bach T."/>
            <person name="Mueller R."/>
        </authorList>
    </citation>
    <scope>NUCLEOTIDE SEQUENCE [LARGE SCALE GENOMIC DNA]</scope>
    <source>
        <strain evidence="4 5">MSr11954</strain>
    </source>
</reference>
<feature type="signal peptide" evidence="3">
    <location>
        <begin position="1"/>
        <end position="31"/>
    </location>
</feature>
<evidence type="ECO:0000256" key="2">
    <source>
        <dbReference type="SAM" id="MobiDB-lite"/>
    </source>
</evidence>
<accession>A0ABZ2LQJ9</accession>
<evidence type="ECO:0000313" key="4">
    <source>
        <dbReference type="EMBL" id="WXB13189.1"/>
    </source>
</evidence>
<proteinExistence type="inferred from homology"/>
<sequence>MDFAPMYGRARTPWFALASLLLAACATGANGATALPPPAPSSSFHPTRLAPDDSDQVLRGPVLERAAYVRAVLQRNASIESARQGWRAAVARARQAGEVDDPMVNVGIAPLSIGSSSARLGYEVGIHQRLPWFGKRALERDAASAEAGAAKGDFEATKRELALAASSLYDQYFVTVRSLAIHEEHIRLMRTLHAGALAQFEAGRAMAHDPLQAEAELAHLEHDVVVLASRRDVTVAQMNELLHRAPELPLPSPPNELALPPAPSVAQAARDVRDGRDSERLREEALARRPEITAARERERAEVARAERGRREYYPDVTVSTSYNAMWDMPEHRWMVGLAFPLPIQTGRRAGAVDEADAARARMASEVAHLRDMARTQVFVAVKQLEESEHLVRSFEARLLPVARSQIDAARAGFVASQSSFSAVIEAERGLRRAELEYQVARADCDRRHAELERALGRIPGLGEPGQIRIRGEEAVR</sequence>
<evidence type="ECO:0000256" key="3">
    <source>
        <dbReference type="SAM" id="SignalP"/>
    </source>
</evidence>
<keyword evidence="3" id="KW-0732">Signal</keyword>
<gene>
    <name evidence="4" type="ORF">LZC94_35760</name>
</gene>
<name>A0ABZ2LQJ9_9BACT</name>
<dbReference type="EMBL" id="CP089984">
    <property type="protein sequence ID" value="WXB13189.1"/>
    <property type="molecule type" value="Genomic_DNA"/>
</dbReference>
<dbReference type="InterPro" id="IPR010131">
    <property type="entry name" value="MdtP/NodT-like"/>
</dbReference>
<protein>
    <submittedName>
        <fullName evidence="4">TolC family protein</fullName>
    </submittedName>
</protein>
<dbReference type="Gene3D" id="1.20.1600.10">
    <property type="entry name" value="Outer membrane efflux proteins (OEP)"/>
    <property type="match status" value="1"/>
</dbReference>
<feature type="region of interest" description="Disordered" evidence="2">
    <location>
        <begin position="259"/>
        <end position="282"/>
    </location>
</feature>
<organism evidence="4 5">
    <name type="scientific">Pendulispora albinea</name>
    <dbReference type="NCBI Taxonomy" id="2741071"/>
    <lineage>
        <taxon>Bacteria</taxon>
        <taxon>Pseudomonadati</taxon>
        <taxon>Myxococcota</taxon>
        <taxon>Myxococcia</taxon>
        <taxon>Myxococcales</taxon>
        <taxon>Sorangiineae</taxon>
        <taxon>Pendulisporaceae</taxon>
        <taxon>Pendulispora</taxon>
    </lineage>
</organism>
<dbReference type="Proteomes" id="UP001370348">
    <property type="component" value="Chromosome"/>
</dbReference>
<dbReference type="SUPFAM" id="SSF56954">
    <property type="entry name" value="Outer membrane efflux proteins (OEP)"/>
    <property type="match status" value="1"/>
</dbReference>
<dbReference type="PANTHER" id="PTHR30203:SF24">
    <property type="entry name" value="BLR4935 PROTEIN"/>
    <property type="match status" value="1"/>
</dbReference>
<feature type="chain" id="PRO_5047432188" evidence="3">
    <location>
        <begin position="32"/>
        <end position="477"/>
    </location>
</feature>
<comment type="similarity">
    <text evidence="1">Belongs to the outer membrane factor (OMF) (TC 1.B.17) family.</text>
</comment>
<dbReference type="PANTHER" id="PTHR30203">
    <property type="entry name" value="OUTER MEMBRANE CATION EFFLUX PROTEIN"/>
    <property type="match status" value="1"/>
</dbReference>